<comment type="caution">
    <text evidence="1">The sequence shown here is derived from an EMBL/GenBank/DDBJ whole genome shotgun (WGS) entry which is preliminary data.</text>
</comment>
<sequence length="116" mass="13188">MAVDLLSILQNVDILLQPVKKELYAARKEADEDPNSFVWSTMFCRGNGNLVMVCVEEKQIAIPAELENKITELSHDRTHESLVDEKNEVDVYFPSKADEGDTDIQLGFNTLILYQE</sequence>
<accession>A0AAE0S076</accession>
<reference evidence="1" key="1">
    <citation type="journal article" date="2021" name="Genome Biol. Evol.">
        <title>A High-Quality Reference Genome for a Parasitic Bivalve with Doubly Uniparental Inheritance (Bivalvia: Unionida).</title>
        <authorList>
            <person name="Smith C.H."/>
        </authorList>
    </citation>
    <scope>NUCLEOTIDE SEQUENCE</scope>
    <source>
        <strain evidence="1">CHS0354</strain>
    </source>
</reference>
<evidence type="ECO:0000313" key="2">
    <source>
        <dbReference type="Proteomes" id="UP001195483"/>
    </source>
</evidence>
<keyword evidence="2" id="KW-1185">Reference proteome</keyword>
<organism evidence="1 2">
    <name type="scientific">Potamilus streckersoni</name>
    <dbReference type="NCBI Taxonomy" id="2493646"/>
    <lineage>
        <taxon>Eukaryota</taxon>
        <taxon>Metazoa</taxon>
        <taxon>Spiralia</taxon>
        <taxon>Lophotrochozoa</taxon>
        <taxon>Mollusca</taxon>
        <taxon>Bivalvia</taxon>
        <taxon>Autobranchia</taxon>
        <taxon>Heteroconchia</taxon>
        <taxon>Palaeoheterodonta</taxon>
        <taxon>Unionida</taxon>
        <taxon>Unionoidea</taxon>
        <taxon>Unionidae</taxon>
        <taxon>Ambleminae</taxon>
        <taxon>Lampsilini</taxon>
        <taxon>Potamilus</taxon>
    </lineage>
</organism>
<protein>
    <submittedName>
        <fullName evidence="1">Uncharacterized protein</fullName>
    </submittedName>
</protein>
<name>A0AAE0S076_9BIVA</name>
<dbReference type="EMBL" id="JAEAOA010001621">
    <property type="protein sequence ID" value="KAK3582982.1"/>
    <property type="molecule type" value="Genomic_DNA"/>
</dbReference>
<evidence type="ECO:0000313" key="1">
    <source>
        <dbReference type="EMBL" id="KAK3582982.1"/>
    </source>
</evidence>
<gene>
    <name evidence="1" type="ORF">CHS0354_027106</name>
</gene>
<dbReference type="AlphaFoldDB" id="A0AAE0S076"/>
<dbReference type="Proteomes" id="UP001195483">
    <property type="component" value="Unassembled WGS sequence"/>
</dbReference>
<proteinExistence type="predicted"/>
<reference evidence="1" key="2">
    <citation type="journal article" date="2021" name="Genome Biol. Evol.">
        <title>Developing a high-quality reference genome for a parasitic bivalve with doubly uniparental inheritance (Bivalvia: Unionida).</title>
        <authorList>
            <person name="Smith C.H."/>
        </authorList>
    </citation>
    <scope>NUCLEOTIDE SEQUENCE</scope>
    <source>
        <strain evidence="1">CHS0354</strain>
        <tissue evidence="1">Mantle</tissue>
    </source>
</reference>
<reference evidence="1" key="3">
    <citation type="submission" date="2023-05" db="EMBL/GenBank/DDBJ databases">
        <authorList>
            <person name="Smith C.H."/>
        </authorList>
    </citation>
    <scope>NUCLEOTIDE SEQUENCE</scope>
    <source>
        <strain evidence="1">CHS0354</strain>
        <tissue evidence="1">Mantle</tissue>
    </source>
</reference>